<dbReference type="Proteomes" id="UP000436088">
    <property type="component" value="Unassembled WGS sequence"/>
</dbReference>
<dbReference type="SUPFAM" id="SSF81383">
    <property type="entry name" value="F-box domain"/>
    <property type="match status" value="1"/>
</dbReference>
<feature type="domain" description="KIB1-4 beta-propeller" evidence="2">
    <location>
        <begin position="88"/>
        <end position="224"/>
    </location>
</feature>
<dbReference type="InterPro" id="IPR036047">
    <property type="entry name" value="F-box-like_dom_sf"/>
</dbReference>
<protein>
    <recommendedName>
        <fullName evidence="5">F-box domain-containing protein</fullName>
    </recommendedName>
</protein>
<evidence type="ECO:0000313" key="4">
    <source>
        <dbReference type="Proteomes" id="UP000436088"/>
    </source>
</evidence>
<evidence type="ECO:0008006" key="5">
    <source>
        <dbReference type="Google" id="ProtNLM"/>
    </source>
</evidence>
<proteinExistence type="predicted"/>
<dbReference type="PANTHER" id="PTHR33127">
    <property type="entry name" value="TRANSMEMBRANE PROTEIN"/>
    <property type="match status" value="1"/>
</dbReference>
<dbReference type="Pfam" id="PF00646">
    <property type="entry name" value="F-box"/>
    <property type="match status" value="1"/>
</dbReference>
<keyword evidence="4" id="KW-1185">Reference proteome</keyword>
<accession>A0A6A2WMN8</accession>
<evidence type="ECO:0000259" key="1">
    <source>
        <dbReference type="Pfam" id="PF00646"/>
    </source>
</evidence>
<comment type="caution">
    <text evidence="3">The sequence shown here is derived from an EMBL/GenBank/DDBJ whole genome shotgun (WGS) entry which is preliminary data.</text>
</comment>
<dbReference type="Pfam" id="PF03478">
    <property type="entry name" value="Beta-prop_KIB1-4"/>
    <property type="match status" value="1"/>
</dbReference>
<dbReference type="EMBL" id="VEPZ02001731">
    <property type="protein sequence ID" value="KAE8660631.1"/>
    <property type="molecule type" value="Genomic_DNA"/>
</dbReference>
<evidence type="ECO:0000259" key="2">
    <source>
        <dbReference type="Pfam" id="PF03478"/>
    </source>
</evidence>
<organism evidence="3 4">
    <name type="scientific">Hibiscus syriacus</name>
    <name type="common">Rose of Sharon</name>
    <dbReference type="NCBI Taxonomy" id="106335"/>
    <lineage>
        <taxon>Eukaryota</taxon>
        <taxon>Viridiplantae</taxon>
        <taxon>Streptophyta</taxon>
        <taxon>Embryophyta</taxon>
        <taxon>Tracheophyta</taxon>
        <taxon>Spermatophyta</taxon>
        <taxon>Magnoliopsida</taxon>
        <taxon>eudicotyledons</taxon>
        <taxon>Gunneridae</taxon>
        <taxon>Pentapetalae</taxon>
        <taxon>rosids</taxon>
        <taxon>malvids</taxon>
        <taxon>Malvales</taxon>
        <taxon>Malvaceae</taxon>
        <taxon>Malvoideae</taxon>
        <taxon>Hibiscus</taxon>
    </lineage>
</organism>
<dbReference type="PANTHER" id="PTHR33127:SF20">
    <property type="entry name" value="F-BOX DOMAIN-CONTAINING PROTEIN"/>
    <property type="match status" value="1"/>
</dbReference>
<evidence type="ECO:0000313" key="3">
    <source>
        <dbReference type="EMBL" id="KAE8660631.1"/>
    </source>
</evidence>
<dbReference type="AlphaFoldDB" id="A0A6A2WMN8"/>
<sequence>MVFYNDPFKVWFIKRDQKSTRDWTDLHDLLPSIAERLGLFELLRFRAVCKHWYAASSGALDKIETVSDHEPWFLLYGDDNSTCTLITESEKHTTNIPELNGTTCLSSRQGWLLLFREGGSIFFFCPLSRAKIHIPVKFPHSVISNHVASFTAPPTSKNCSVGIFNRATDTELELHVIHRGGASSWTKYKLEARFPRGIHYAVYHKGYFLFIDKKNNIMAYFHLEKQRLCLAEVIWTKAREGLRFCSEKEKNQMKARLALDDMCGVSICGTTVSSGDGHWGKMVGYENSRDFKKQGAWFQPRFHQISENQSWW</sequence>
<feature type="domain" description="F-box" evidence="1">
    <location>
        <begin position="28"/>
        <end position="56"/>
    </location>
</feature>
<dbReference type="InterPro" id="IPR005174">
    <property type="entry name" value="KIB1-4_b-propeller"/>
</dbReference>
<dbReference type="InterPro" id="IPR001810">
    <property type="entry name" value="F-box_dom"/>
</dbReference>
<name>A0A6A2WMN8_HIBSY</name>
<reference evidence="3" key="1">
    <citation type="submission" date="2019-09" db="EMBL/GenBank/DDBJ databases">
        <title>Draft genome information of white flower Hibiscus syriacus.</title>
        <authorList>
            <person name="Kim Y.-M."/>
        </authorList>
    </citation>
    <scope>NUCLEOTIDE SEQUENCE [LARGE SCALE GENOMIC DNA]</scope>
    <source>
        <strain evidence="3">YM2019G1</strain>
    </source>
</reference>
<gene>
    <name evidence="3" type="ORF">F3Y22_tig00116951pilonHSYRG00535</name>
</gene>